<reference evidence="15" key="1">
    <citation type="submission" date="2018-01" db="EMBL/GenBank/DDBJ databases">
        <authorList>
            <person name="Mao J.F."/>
        </authorList>
    </citation>
    <scope>NUCLEOTIDE SEQUENCE</scope>
    <source>
        <strain evidence="15">Huo1</strain>
        <tissue evidence="15">Leaf</tissue>
    </source>
</reference>
<feature type="transmembrane region" description="Helical" evidence="12">
    <location>
        <begin position="889"/>
        <end position="908"/>
    </location>
</feature>
<keyword evidence="12" id="KW-1133">Transmembrane helix</keyword>
<gene>
    <name evidence="15" type="ORF">SASPL_119809</name>
</gene>
<dbReference type="SMART" id="SM01019">
    <property type="entry name" value="B3"/>
    <property type="match status" value="1"/>
</dbReference>
<dbReference type="GO" id="GO:0005634">
    <property type="term" value="C:nucleus"/>
    <property type="evidence" value="ECO:0007669"/>
    <property type="project" value="UniProtKB-SubCell"/>
</dbReference>
<evidence type="ECO:0000256" key="6">
    <source>
        <dbReference type="ARBA" id="ARBA00023163"/>
    </source>
</evidence>
<dbReference type="EMBL" id="PNBA02000007">
    <property type="protein sequence ID" value="KAG6417625.1"/>
    <property type="molecule type" value="Genomic_DNA"/>
</dbReference>
<feature type="region of interest" description="Disordered" evidence="11">
    <location>
        <begin position="809"/>
        <end position="840"/>
    </location>
</feature>
<evidence type="ECO:0000256" key="12">
    <source>
        <dbReference type="SAM" id="Phobius"/>
    </source>
</evidence>
<evidence type="ECO:0000256" key="7">
    <source>
        <dbReference type="ARBA" id="ARBA00023242"/>
    </source>
</evidence>
<feature type="transmembrane region" description="Helical" evidence="12">
    <location>
        <begin position="929"/>
        <end position="950"/>
    </location>
</feature>
<comment type="subcellular location">
    <subcellularLocation>
        <location evidence="1 10">Nucleus</location>
    </subcellularLocation>
</comment>
<dbReference type="Gene3D" id="2.30.30.1040">
    <property type="match status" value="1"/>
</dbReference>
<dbReference type="PANTHER" id="PTHR31384:SF102">
    <property type="entry name" value="AUXIN RESPONSE FACTOR 4"/>
    <property type="match status" value="1"/>
</dbReference>
<evidence type="ECO:0000259" key="14">
    <source>
        <dbReference type="PROSITE" id="PS51745"/>
    </source>
</evidence>
<protein>
    <recommendedName>
        <fullName evidence="10">Auxin response factor</fullName>
    </recommendedName>
</protein>
<evidence type="ECO:0000256" key="8">
    <source>
        <dbReference type="ARBA" id="ARBA00023294"/>
    </source>
</evidence>
<keyword evidence="5 10" id="KW-0238">DNA-binding</keyword>
<feature type="region of interest" description="Disordered" evidence="11">
    <location>
        <begin position="994"/>
        <end position="1089"/>
    </location>
</feature>
<dbReference type="SUPFAM" id="SSF101936">
    <property type="entry name" value="DNA-binding pseudobarrel domain"/>
    <property type="match status" value="1"/>
</dbReference>
<comment type="subunit">
    <text evidence="10">Homodimers and heterodimers.</text>
</comment>
<evidence type="ECO:0000256" key="10">
    <source>
        <dbReference type="RuleBase" id="RU004561"/>
    </source>
</evidence>
<evidence type="ECO:0000313" key="16">
    <source>
        <dbReference type="Proteomes" id="UP000298416"/>
    </source>
</evidence>
<dbReference type="FunFam" id="3.10.20.90:FF:000047">
    <property type="entry name" value="Auxin response factor"/>
    <property type="match status" value="1"/>
</dbReference>
<evidence type="ECO:0000256" key="1">
    <source>
        <dbReference type="ARBA" id="ARBA00004123"/>
    </source>
</evidence>
<keyword evidence="3" id="KW-0217">Developmental protein</keyword>
<feature type="region of interest" description="Disordered" evidence="11">
    <location>
        <begin position="1161"/>
        <end position="1182"/>
    </location>
</feature>
<keyword evidence="16" id="KW-1185">Reference proteome</keyword>
<sequence length="1529" mass="167838">MEFDLNHAVSEVEKNNACVNGGECEGGSGDYAFLQTSILSPNAASHSSSSSPCSESAPPSIYVELWHACAGPLTSLPKKGNVVVYFPQGHMEQAVSASPFPPMDVPTFDLPPQIYCRVVDVQLLVSALLSSCFVPNALLANKENDEVYTQLNLLPLPEVEGVKLNGEESESAGTGEDGYGVMPAKSTSHMFCKTLTASDTSTHGGFSVPRRAAEDCFPPLDYKEQRPSQELIAKDLHGVEWKFRHIYRGQPRRHLLTTGWSIFVSQKNLVSGDAVLFLRCILSRSSAFEQYICKMLGNELGEAGELRLGIRRAARPRNGLPDSIIKNQSSYPNVLSPVANAISSNNSFHVFYSPRLETQRASHADFIIPAKKYVKCTTSRVPVGTRFRMRFDFDDSPERRFSGVVTGVGDMDPYRWQNSKWRCLMVRWDEDIMSNHQERVSPWDIDLSGNYAPLSIQSSPRMKKLRSNLHVAPHGSPIAGGDAVLDFEESVRSSKVLQGQENVGLVSPFYRGDRVNRQLDFGVQPTTLNPVPNGMDKMNYGEFMRNRAPANFTGFLESTWFPKVLQGQEICSFKSLTGRSSSDLGVWSKPQHGYNIHNQRPMPSFYPLASEGSRSMAIPHKSIHTGGPMLSNFSNFLTGNHVLSPTSILSGTKADVGQMPHLTNEPRAQERTSGLKNVNSESNLKENVPSCKIFGFSLTEDPAAINLQGPSKRSCTKVHKQGSLVGRAIDLSRLNGYDDLLTELERLFNMEGLLRDPNHGWRILYTDSENDMMVVGDDPWHEFVEVATKIHIYTQEEVEKLTIGMNSDDTKSCLEEAPSAPDVSKSSSVGEPDSSPTVIRIRPLPVMDRGGGQQQMAGASKPSVFAVYQNPALSAALTSNSLRPSASTVFFILSLFCGSAVALAISLYRGNMAAADFGLGFISQDVASICSKVIAAMASCILLAAVFAFFKVLSVWRIRNLREVFVVSPSKGTKELTRLTDRQLGLLGLRSKIERDSEESSKRPPKSKVSSPSPSSLLIPLHPSSSNHEMSGGKSSSSSGRKMHAYSTPSKSPASPSMYLVPAASTRSSIPSPSLQSSPGVDQLTGTPWSNKRRAFQKDLATEKDLESFLADIDEKISETASKLATPPPSINAFGMTSPNTLTGSVSTSGATRSTPLRQVRMSPGSQKFTTPPKKGEVELPPPMSMEESIEAFERLGIHPHIEKWRDRLRQWFSAVVLNPLIGKIDTSHIKVIEAAAKLNISINISQIGSDAPNAPGTANVSPIDRSNDWKPAFAVDEDGLLYQLRATLVQVFDTSKAQGINFQQSQQHAAAISILREGMDAITEHQRLHALMKGEWGKGLLPQSSVRADYTVQRIRELGDGTCLKNYQYLGNGEVYDKKNKKWSLDLPSDSHLLLYLFCAFLEHPKWMLHVDPTTYAGTQASKNPLFLGVLPPKDRFPEKYIAVISGVPSVLHPGACILAVGKQSPPVFALYWDKKPQFSFQGRTALWDAILLLCYKIKISYDGIVRGMHLDSSALAILPVLDQESDD</sequence>
<evidence type="ECO:0000256" key="11">
    <source>
        <dbReference type="SAM" id="MobiDB-lite"/>
    </source>
</evidence>
<evidence type="ECO:0000313" key="15">
    <source>
        <dbReference type="EMBL" id="KAG6417625.1"/>
    </source>
</evidence>
<accession>A0A8X8XPD3</accession>
<feature type="compositionally biased region" description="Polar residues" evidence="11">
    <location>
        <begin position="824"/>
        <end position="837"/>
    </location>
</feature>
<evidence type="ECO:0000256" key="5">
    <source>
        <dbReference type="ARBA" id="ARBA00023125"/>
    </source>
</evidence>
<keyword evidence="8 10" id="KW-0927">Auxin signaling pathway</keyword>
<dbReference type="Proteomes" id="UP000298416">
    <property type="component" value="Unassembled WGS sequence"/>
</dbReference>
<organism evidence="15">
    <name type="scientific">Salvia splendens</name>
    <name type="common">Scarlet sage</name>
    <dbReference type="NCBI Taxonomy" id="180675"/>
    <lineage>
        <taxon>Eukaryota</taxon>
        <taxon>Viridiplantae</taxon>
        <taxon>Streptophyta</taxon>
        <taxon>Embryophyta</taxon>
        <taxon>Tracheophyta</taxon>
        <taxon>Spermatophyta</taxon>
        <taxon>Magnoliopsida</taxon>
        <taxon>eudicotyledons</taxon>
        <taxon>Gunneridae</taxon>
        <taxon>Pentapetalae</taxon>
        <taxon>asterids</taxon>
        <taxon>lamiids</taxon>
        <taxon>Lamiales</taxon>
        <taxon>Lamiaceae</taxon>
        <taxon>Nepetoideae</taxon>
        <taxon>Mentheae</taxon>
        <taxon>Salviinae</taxon>
        <taxon>Salvia</taxon>
        <taxon>Salvia subgen. Calosphace</taxon>
        <taxon>core Calosphace</taxon>
    </lineage>
</organism>
<dbReference type="PANTHER" id="PTHR31384">
    <property type="entry name" value="AUXIN RESPONSE FACTOR 4-RELATED"/>
    <property type="match status" value="1"/>
</dbReference>
<dbReference type="GO" id="GO:0009734">
    <property type="term" value="P:auxin-activated signaling pathway"/>
    <property type="evidence" value="ECO:0007669"/>
    <property type="project" value="UniProtKB-KW"/>
</dbReference>
<dbReference type="InterPro" id="IPR053793">
    <property type="entry name" value="PB1-like"/>
</dbReference>
<dbReference type="InterPro" id="IPR010525">
    <property type="entry name" value="ARF_dom"/>
</dbReference>
<evidence type="ECO:0000256" key="9">
    <source>
        <dbReference type="ARBA" id="ARBA00033478"/>
    </source>
</evidence>
<dbReference type="CDD" id="cd10017">
    <property type="entry name" value="B3_DNA"/>
    <property type="match status" value="1"/>
</dbReference>
<dbReference type="Pfam" id="PF09786">
    <property type="entry name" value="CytochromB561_N"/>
    <property type="match status" value="1"/>
</dbReference>
<comment type="function">
    <text evidence="10">Auxin response factors (ARFs) are transcriptional factors that bind specifically to the DNA sequence 5'-TGTCTC-3' found in the auxin-responsive promoter elements (AuxREs).</text>
</comment>
<proteinExistence type="inferred from homology"/>
<feature type="compositionally biased region" description="Low complexity" evidence="11">
    <location>
        <begin position="1007"/>
        <end position="1040"/>
    </location>
</feature>
<dbReference type="InterPro" id="IPR044835">
    <property type="entry name" value="ARF_plant"/>
</dbReference>
<keyword evidence="7 10" id="KW-0539">Nucleus</keyword>
<dbReference type="InterPro" id="IPR019176">
    <property type="entry name" value="Cytochrome_B561-rel"/>
</dbReference>
<dbReference type="GO" id="GO:0009835">
    <property type="term" value="P:fruit ripening"/>
    <property type="evidence" value="ECO:0007669"/>
    <property type="project" value="UniProtKB-KW"/>
</dbReference>
<evidence type="ECO:0000259" key="13">
    <source>
        <dbReference type="PROSITE" id="PS50863"/>
    </source>
</evidence>
<keyword evidence="4 10" id="KW-0805">Transcription regulation</keyword>
<dbReference type="Pfam" id="PF06507">
    <property type="entry name" value="ARF_AD"/>
    <property type="match status" value="1"/>
</dbReference>
<evidence type="ECO:0000256" key="3">
    <source>
        <dbReference type="ARBA" id="ARBA00022473"/>
    </source>
</evidence>
<evidence type="ECO:0000256" key="4">
    <source>
        <dbReference type="ARBA" id="ARBA00023015"/>
    </source>
</evidence>
<feature type="compositionally biased region" description="Low complexity" evidence="11">
    <location>
        <begin position="1062"/>
        <end position="1079"/>
    </location>
</feature>
<keyword evidence="9" id="KW-0292">Fruit ripening</keyword>
<dbReference type="SUPFAM" id="SSF54277">
    <property type="entry name" value="CAD &amp; PB1 domains"/>
    <property type="match status" value="1"/>
</dbReference>
<dbReference type="FunFam" id="2.30.30.1040:FF:000001">
    <property type="entry name" value="Auxin response factor"/>
    <property type="match status" value="1"/>
</dbReference>
<comment type="similarity">
    <text evidence="2 10">Belongs to the ARF family.</text>
</comment>
<dbReference type="Gene3D" id="3.10.20.90">
    <property type="entry name" value="Phosphatidylinositol 3-kinase Catalytic Subunit, Chain A, domain 1"/>
    <property type="match status" value="1"/>
</dbReference>
<comment type="caution">
    <text evidence="15">The sequence shown here is derived from an EMBL/GenBank/DDBJ whole genome shotgun (WGS) entry which is preliminary data.</text>
</comment>
<dbReference type="FunFam" id="2.40.330.10:FF:000001">
    <property type="entry name" value="Auxin response factor"/>
    <property type="match status" value="1"/>
</dbReference>
<dbReference type="InterPro" id="IPR003340">
    <property type="entry name" value="B3_DNA-bd"/>
</dbReference>
<feature type="domain" description="PB1" evidence="14">
    <location>
        <begin position="713"/>
        <end position="795"/>
    </location>
</feature>
<dbReference type="PROSITE" id="PS50863">
    <property type="entry name" value="B3"/>
    <property type="match status" value="1"/>
</dbReference>
<keyword evidence="12" id="KW-0812">Transmembrane</keyword>
<dbReference type="Pfam" id="PF02362">
    <property type="entry name" value="B3"/>
    <property type="match status" value="1"/>
</dbReference>
<evidence type="ECO:0000256" key="2">
    <source>
        <dbReference type="ARBA" id="ARBA00007853"/>
    </source>
</evidence>
<keyword evidence="6 10" id="KW-0804">Transcription</keyword>
<keyword evidence="12" id="KW-0472">Membrane</keyword>
<dbReference type="GO" id="GO:0003677">
    <property type="term" value="F:DNA binding"/>
    <property type="evidence" value="ECO:0007669"/>
    <property type="project" value="UniProtKB-KW"/>
</dbReference>
<name>A0A8X8XPD3_SALSN</name>
<feature type="domain" description="TF-B3" evidence="13">
    <location>
        <begin position="191"/>
        <end position="296"/>
    </location>
</feature>
<dbReference type="GO" id="GO:0006355">
    <property type="term" value="P:regulation of DNA-templated transcription"/>
    <property type="evidence" value="ECO:0007669"/>
    <property type="project" value="InterPro"/>
</dbReference>
<dbReference type="InterPro" id="IPR015300">
    <property type="entry name" value="DNA-bd_pseudobarrel_sf"/>
</dbReference>
<reference evidence="15" key="2">
    <citation type="submission" date="2020-08" db="EMBL/GenBank/DDBJ databases">
        <title>Plant Genome Project.</title>
        <authorList>
            <person name="Zhang R.-G."/>
        </authorList>
    </citation>
    <scope>NUCLEOTIDE SEQUENCE</scope>
    <source>
        <strain evidence="15">Huo1</strain>
        <tissue evidence="15">Leaf</tissue>
    </source>
</reference>
<dbReference type="PROSITE" id="PS51745">
    <property type="entry name" value="PB1"/>
    <property type="match status" value="1"/>
</dbReference>
<dbReference type="Gene3D" id="2.40.330.10">
    <property type="entry name" value="DNA-binding pseudobarrel domain"/>
    <property type="match status" value="1"/>
</dbReference>